<organism evidence="8 9">
    <name type="scientific">Porcisia hertigi</name>
    <dbReference type="NCBI Taxonomy" id="2761500"/>
    <lineage>
        <taxon>Eukaryota</taxon>
        <taxon>Discoba</taxon>
        <taxon>Euglenozoa</taxon>
        <taxon>Kinetoplastea</taxon>
        <taxon>Metakinetoplastina</taxon>
        <taxon>Trypanosomatida</taxon>
        <taxon>Trypanosomatidae</taxon>
        <taxon>Leishmaniinae</taxon>
        <taxon>Porcisia</taxon>
    </lineage>
</organism>
<dbReference type="GeneID" id="94292849"/>
<accession>A0A836YHA1</accession>
<dbReference type="KEGG" id="phet:94292849"/>
<dbReference type="InterPro" id="IPR003593">
    <property type="entry name" value="AAA+_ATPase"/>
</dbReference>
<comment type="similarity">
    <text evidence="1">Belongs to the ClpX chaperone family. HslU subfamily.</text>
</comment>
<dbReference type="InterPro" id="IPR019489">
    <property type="entry name" value="Clp_ATPase_C"/>
</dbReference>
<dbReference type="RefSeq" id="XP_067759131.1">
    <property type="nucleotide sequence ID" value="XM_067902772.1"/>
</dbReference>
<evidence type="ECO:0000256" key="4">
    <source>
        <dbReference type="ARBA" id="ARBA00023186"/>
    </source>
</evidence>
<feature type="region of interest" description="Disordered" evidence="5">
    <location>
        <begin position="183"/>
        <end position="226"/>
    </location>
</feature>
<dbReference type="GO" id="GO:0008233">
    <property type="term" value="F:peptidase activity"/>
    <property type="evidence" value="ECO:0007669"/>
    <property type="project" value="InterPro"/>
</dbReference>
<dbReference type="Pfam" id="PF00004">
    <property type="entry name" value="AAA"/>
    <property type="match status" value="1"/>
</dbReference>
<dbReference type="PANTHER" id="PTHR48102:SF2">
    <property type="entry name" value="ATP-DEPENDENT PROTEASE ATPASE SUBUNIT HSLU2"/>
    <property type="match status" value="1"/>
</dbReference>
<dbReference type="EMBL" id="JAFJZO010000009">
    <property type="protein sequence ID" value="KAG5510527.1"/>
    <property type="molecule type" value="Genomic_DNA"/>
</dbReference>
<dbReference type="InterPro" id="IPR004491">
    <property type="entry name" value="HslU"/>
</dbReference>
<protein>
    <recommendedName>
        <fullName evidence="10">Heat shock protein HslVU, ATPase subunit HslU</fullName>
    </recommendedName>
</protein>
<reference evidence="8 9" key="1">
    <citation type="submission" date="2021-02" db="EMBL/GenBank/DDBJ databases">
        <title>Porcisia hertigi Genome sequencing and assembly.</title>
        <authorList>
            <person name="Almutairi H."/>
            <person name="Gatherer D."/>
        </authorList>
    </citation>
    <scope>NUCLEOTIDE SEQUENCE [LARGE SCALE GENOMIC DNA]</scope>
    <source>
        <strain evidence="8 9">C119</strain>
    </source>
</reference>
<dbReference type="Proteomes" id="UP000674318">
    <property type="component" value="Unassembled WGS sequence"/>
</dbReference>
<feature type="compositionally biased region" description="Basic and acidic residues" evidence="5">
    <location>
        <begin position="186"/>
        <end position="198"/>
    </location>
</feature>
<keyword evidence="9" id="KW-1185">Reference proteome</keyword>
<dbReference type="OrthoDB" id="1721884at2759"/>
<feature type="domain" description="AAA+ ATPase" evidence="6">
    <location>
        <begin position="83"/>
        <end position="407"/>
    </location>
</feature>
<dbReference type="NCBIfam" id="NF003544">
    <property type="entry name" value="PRK05201.1"/>
    <property type="match status" value="1"/>
</dbReference>
<proteinExistence type="inferred from homology"/>
<sequence length="518" mass="57271">MFRFPTRRLLCVAAAASTPSPDVVQVTKEQAKKLDDLSPRAITKILDAYIVGQDAGKRAVAIALRNRWRRRQLRDSDLRKEVVPKNMLLIGPTGVGKTEISRRMARITDAPFVKVEATKYTEVGFKGKDVESIIEDLYTNAKLKARRALEAERQAEALNMALDTVYSAWSVNQRMQAMNHSLRNAGKAEEGTSAKKAAETPAAEATADDSSVAAGEEGEEPPQQQQPHTFEYFREHYLEDPIAKHMVTIDITAPQAPSKPQKEGGIDLQSVGMLLGLGGEPKRPKMSVTKRVTDAVPLATQEALDKLIDEASVHTLARALAEEEGVVFVDEIDKVVAEPSSANADVSSTGVQQDLLPLIEGSNVTMKDGSVIATDNILFICSGAFHVVKPSDMIAELQGRLPVRVELQALTEEDFRRILTEPKYNLLRQQVEMMNTEKIEVVFTEDGVRELAKVTCAVNAQTQNIGARRLNTILERVMDPYSFNCEDYEGKKIEITAKMVQEATEKLQKNVNLAKYLL</sequence>
<dbReference type="InterPro" id="IPR050052">
    <property type="entry name" value="ATP-dep_Clp_protease_ClpX"/>
</dbReference>
<evidence type="ECO:0000313" key="9">
    <source>
        <dbReference type="Proteomes" id="UP000674318"/>
    </source>
</evidence>
<comment type="caution">
    <text evidence="8">The sequence shown here is derived from an EMBL/GenBank/DDBJ whole genome shotgun (WGS) entry which is preliminary data.</text>
</comment>
<dbReference type="SMART" id="SM01086">
    <property type="entry name" value="ClpB_D2-small"/>
    <property type="match status" value="1"/>
</dbReference>
<dbReference type="SUPFAM" id="SSF52540">
    <property type="entry name" value="P-loop containing nucleoside triphosphate hydrolases"/>
    <property type="match status" value="1"/>
</dbReference>
<evidence type="ECO:0000259" key="6">
    <source>
        <dbReference type="SMART" id="SM00382"/>
    </source>
</evidence>
<evidence type="ECO:0000256" key="5">
    <source>
        <dbReference type="SAM" id="MobiDB-lite"/>
    </source>
</evidence>
<dbReference type="GO" id="GO:0016887">
    <property type="term" value="F:ATP hydrolysis activity"/>
    <property type="evidence" value="ECO:0007669"/>
    <property type="project" value="InterPro"/>
</dbReference>
<keyword evidence="2" id="KW-0547">Nucleotide-binding</keyword>
<dbReference type="GO" id="GO:0051603">
    <property type="term" value="P:proteolysis involved in protein catabolic process"/>
    <property type="evidence" value="ECO:0007669"/>
    <property type="project" value="TreeGrafter"/>
</dbReference>
<dbReference type="Gene3D" id="3.40.50.300">
    <property type="entry name" value="P-loop containing nucleotide triphosphate hydrolases"/>
    <property type="match status" value="2"/>
</dbReference>
<dbReference type="NCBIfam" id="TIGR00390">
    <property type="entry name" value="hslU"/>
    <property type="match status" value="1"/>
</dbReference>
<evidence type="ECO:0008006" key="10">
    <source>
        <dbReference type="Google" id="ProtNLM"/>
    </source>
</evidence>
<gene>
    <name evidence="8" type="ORF">JKF63_06824</name>
</gene>
<name>A0A836YHA1_9TRYP</name>
<evidence type="ECO:0000256" key="2">
    <source>
        <dbReference type="ARBA" id="ARBA00022741"/>
    </source>
</evidence>
<dbReference type="AlphaFoldDB" id="A0A836YHA1"/>
<dbReference type="PANTHER" id="PTHR48102">
    <property type="entry name" value="ATP-DEPENDENT CLP PROTEASE ATP-BINDING SUBUNIT CLPX-LIKE, MITOCHONDRIAL-RELATED"/>
    <property type="match status" value="1"/>
</dbReference>
<dbReference type="Gene3D" id="1.10.8.60">
    <property type="match status" value="1"/>
</dbReference>
<keyword evidence="4" id="KW-0143">Chaperone</keyword>
<dbReference type="InterPro" id="IPR027417">
    <property type="entry name" value="P-loop_NTPase"/>
</dbReference>
<evidence type="ECO:0000256" key="3">
    <source>
        <dbReference type="ARBA" id="ARBA00022840"/>
    </source>
</evidence>
<dbReference type="SMART" id="SM00382">
    <property type="entry name" value="AAA"/>
    <property type="match status" value="1"/>
</dbReference>
<evidence type="ECO:0000313" key="8">
    <source>
        <dbReference type="EMBL" id="KAG5510527.1"/>
    </source>
</evidence>
<feature type="domain" description="Clp ATPase C-terminal" evidence="7">
    <location>
        <begin position="410"/>
        <end position="509"/>
    </location>
</feature>
<dbReference type="GO" id="GO:0005524">
    <property type="term" value="F:ATP binding"/>
    <property type="evidence" value="ECO:0007669"/>
    <property type="project" value="UniProtKB-KW"/>
</dbReference>
<evidence type="ECO:0000256" key="1">
    <source>
        <dbReference type="ARBA" id="ARBA00009771"/>
    </source>
</evidence>
<evidence type="ECO:0000259" key="7">
    <source>
        <dbReference type="SMART" id="SM01086"/>
    </source>
</evidence>
<keyword evidence="3" id="KW-0067">ATP-binding</keyword>
<dbReference type="InterPro" id="IPR003959">
    <property type="entry name" value="ATPase_AAA_core"/>
</dbReference>
<dbReference type="Pfam" id="PF07724">
    <property type="entry name" value="AAA_2"/>
    <property type="match status" value="1"/>
</dbReference>
<dbReference type="GO" id="GO:0009376">
    <property type="term" value="C:HslUV protease complex"/>
    <property type="evidence" value="ECO:0007669"/>
    <property type="project" value="InterPro"/>
</dbReference>